<evidence type="ECO:0000259" key="4">
    <source>
        <dbReference type="PROSITE" id="PS50048"/>
    </source>
</evidence>
<dbReference type="GO" id="GO:0000981">
    <property type="term" value="F:DNA-binding transcription factor activity, RNA polymerase II-specific"/>
    <property type="evidence" value="ECO:0007669"/>
    <property type="project" value="InterPro"/>
</dbReference>
<dbReference type="Pfam" id="PF00172">
    <property type="entry name" value="Zn_clus"/>
    <property type="match status" value="1"/>
</dbReference>
<feature type="domain" description="Zn(2)-C6 fungal-type" evidence="4">
    <location>
        <begin position="30"/>
        <end position="58"/>
    </location>
</feature>
<dbReference type="GO" id="GO:0005634">
    <property type="term" value="C:nucleus"/>
    <property type="evidence" value="ECO:0007669"/>
    <property type="project" value="UniProtKB-SubCell"/>
</dbReference>
<feature type="region of interest" description="Disordered" evidence="3">
    <location>
        <begin position="106"/>
        <end position="162"/>
    </location>
</feature>
<organism evidence="5 6">
    <name type="scientific">Dactylonectria macrodidyma</name>
    <dbReference type="NCBI Taxonomy" id="307937"/>
    <lineage>
        <taxon>Eukaryota</taxon>
        <taxon>Fungi</taxon>
        <taxon>Dikarya</taxon>
        <taxon>Ascomycota</taxon>
        <taxon>Pezizomycotina</taxon>
        <taxon>Sordariomycetes</taxon>
        <taxon>Hypocreomycetidae</taxon>
        <taxon>Hypocreales</taxon>
        <taxon>Nectriaceae</taxon>
        <taxon>Dactylonectria</taxon>
    </lineage>
</organism>
<keyword evidence="2" id="KW-0539">Nucleus</keyword>
<dbReference type="InterPro" id="IPR036864">
    <property type="entry name" value="Zn2-C6_fun-type_DNA-bd_sf"/>
</dbReference>
<dbReference type="GO" id="GO:0045944">
    <property type="term" value="P:positive regulation of transcription by RNA polymerase II"/>
    <property type="evidence" value="ECO:0007669"/>
    <property type="project" value="TreeGrafter"/>
</dbReference>
<dbReference type="GO" id="GO:0008270">
    <property type="term" value="F:zinc ion binding"/>
    <property type="evidence" value="ECO:0007669"/>
    <property type="project" value="InterPro"/>
</dbReference>
<dbReference type="InterPro" id="IPR021858">
    <property type="entry name" value="Fun_TF"/>
</dbReference>
<accession>A0A9P9EQA0</accession>
<protein>
    <recommendedName>
        <fullName evidence="4">Zn(2)-C6 fungal-type domain-containing protein</fullName>
    </recommendedName>
</protein>
<dbReference type="PANTHER" id="PTHR37534:SF49">
    <property type="entry name" value="LYSINE BIOSYNTHESIS REGULATORY PROTEIN LYS14"/>
    <property type="match status" value="1"/>
</dbReference>
<evidence type="ECO:0000313" key="6">
    <source>
        <dbReference type="Proteomes" id="UP000738349"/>
    </source>
</evidence>
<comment type="subcellular location">
    <subcellularLocation>
        <location evidence="1">Nucleus</location>
    </subcellularLocation>
</comment>
<keyword evidence="6" id="KW-1185">Reference proteome</keyword>
<dbReference type="EMBL" id="JAGMUV010000010">
    <property type="protein sequence ID" value="KAH7141829.1"/>
    <property type="molecule type" value="Genomic_DNA"/>
</dbReference>
<dbReference type="InterPro" id="IPR001138">
    <property type="entry name" value="Zn2Cys6_DnaBD"/>
</dbReference>
<gene>
    <name evidence="5" type="ORF">EDB81DRAFT_899148</name>
</gene>
<evidence type="ECO:0000313" key="5">
    <source>
        <dbReference type="EMBL" id="KAH7141829.1"/>
    </source>
</evidence>
<feature type="compositionally biased region" description="Low complexity" evidence="3">
    <location>
        <begin position="217"/>
        <end position="233"/>
    </location>
</feature>
<dbReference type="Gene3D" id="4.10.240.10">
    <property type="entry name" value="Zn(2)-C6 fungal-type DNA-binding domain"/>
    <property type="match status" value="1"/>
</dbReference>
<comment type="caution">
    <text evidence="5">The sequence shown here is derived from an EMBL/GenBank/DDBJ whole genome shotgun (WGS) entry which is preliminary data.</text>
</comment>
<dbReference type="PANTHER" id="PTHR37534">
    <property type="entry name" value="TRANSCRIPTIONAL ACTIVATOR PROTEIN UGA3"/>
    <property type="match status" value="1"/>
</dbReference>
<feature type="region of interest" description="Disordered" evidence="3">
    <location>
        <begin position="1"/>
        <end position="22"/>
    </location>
</feature>
<dbReference type="CDD" id="cd00067">
    <property type="entry name" value="GAL4"/>
    <property type="match status" value="1"/>
</dbReference>
<dbReference type="GO" id="GO:0000976">
    <property type="term" value="F:transcription cis-regulatory region binding"/>
    <property type="evidence" value="ECO:0007669"/>
    <property type="project" value="TreeGrafter"/>
</dbReference>
<dbReference type="SUPFAM" id="SSF57701">
    <property type="entry name" value="Zn2/Cys6 DNA-binding domain"/>
    <property type="match status" value="1"/>
</dbReference>
<evidence type="ECO:0000256" key="2">
    <source>
        <dbReference type="ARBA" id="ARBA00023242"/>
    </source>
</evidence>
<dbReference type="PROSITE" id="PS50048">
    <property type="entry name" value="ZN2_CY6_FUNGAL_2"/>
    <property type="match status" value="1"/>
</dbReference>
<dbReference type="AlphaFoldDB" id="A0A9P9EQA0"/>
<evidence type="ECO:0000256" key="3">
    <source>
        <dbReference type="SAM" id="MobiDB-lite"/>
    </source>
</evidence>
<dbReference type="Pfam" id="PF11951">
    <property type="entry name" value="Fungal_trans_2"/>
    <property type="match status" value="2"/>
</dbReference>
<name>A0A9P9EQA0_9HYPO</name>
<dbReference type="SMART" id="SM00066">
    <property type="entry name" value="GAL4"/>
    <property type="match status" value="1"/>
</dbReference>
<proteinExistence type="predicted"/>
<evidence type="ECO:0000256" key="1">
    <source>
        <dbReference type="ARBA" id="ARBA00004123"/>
    </source>
</evidence>
<feature type="region of interest" description="Disordered" evidence="3">
    <location>
        <begin position="209"/>
        <end position="245"/>
    </location>
</feature>
<dbReference type="PROSITE" id="PS00463">
    <property type="entry name" value="ZN2_CY6_FUNGAL_1"/>
    <property type="match status" value="1"/>
</dbReference>
<dbReference type="OrthoDB" id="3477330at2759"/>
<dbReference type="Proteomes" id="UP000738349">
    <property type="component" value="Unassembled WGS sequence"/>
</dbReference>
<feature type="compositionally biased region" description="Basic and acidic residues" evidence="3">
    <location>
        <begin position="1"/>
        <end position="13"/>
    </location>
</feature>
<reference evidence="5" key="1">
    <citation type="journal article" date="2021" name="Nat. Commun.">
        <title>Genetic determinants of endophytism in the Arabidopsis root mycobiome.</title>
        <authorList>
            <person name="Mesny F."/>
            <person name="Miyauchi S."/>
            <person name="Thiergart T."/>
            <person name="Pickel B."/>
            <person name="Atanasova L."/>
            <person name="Karlsson M."/>
            <person name="Huettel B."/>
            <person name="Barry K.W."/>
            <person name="Haridas S."/>
            <person name="Chen C."/>
            <person name="Bauer D."/>
            <person name="Andreopoulos W."/>
            <person name="Pangilinan J."/>
            <person name="LaButti K."/>
            <person name="Riley R."/>
            <person name="Lipzen A."/>
            <person name="Clum A."/>
            <person name="Drula E."/>
            <person name="Henrissat B."/>
            <person name="Kohler A."/>
            <person name="Grigoriev I.V."/>
            <person name="Martin F.M."/>
            <person name="Hacquard S."/>
        </authorList>
    </citation>
    <scope>NUCLEOTIDE SEQUENCE</scope>
    <source>
        <strain evidence="5">MPI-CAGE-AT-0147</strain>
    </source>
</reference>
<sequence>MPQDKPAQRDKSSHGQGNQAWQIPPRSFRGCWTCRDRRVKCDERRPKCHRCLQSGRHCQGYGVRLNWSPSRQYQGSAKSTIVEQSGVRSPFIFQSSVDLSTITNISPSESSHEPSLESIEAARSVGSPREEPAFTLTKSINTPGHVPTPLDTPSGLTQRGEDLSNTSGLLFFQNESHSQLRRHQVDTTEWGSLEATSPVAGLDSQALEVGREHGTASTSSTNGENGTTESSTSRHPPEKNYSTPPTIRHIDFLSMPSRQKSLIFHWVTWLSGKLMLTDGPDNVLRTALLPRALSGVSGSSTQSTADIAVFHAICAGSAFNLFELSGRKDTTLEALALNHERLELEHLRFNLGRQDVLGSQSLGLAIMASITVDAISGITGRWKTHLSGGISYLRHLQRHRRLAEDDCGFPANILRMALLCHWNVPGERPSDCQTGREVDIFELQLYLSFPPAQCSRGISLDSHTAVASHAARAFYYASLVYFQRTIRRASPGAVHSLVNIGFRELEAIETLTEGTAGCMALWPALVLGSEASTREMEVRVRTWFQAKEAFGVRNVCVIHDLIEDLWLRRARDRDLGWQDLIAEEKYDVFRL</sequence>